<protein>
    <submittedName>
        <fullName evidence="1">Uncharacterized protein</fullName>
    </submittedName>
</protein>
<keyword evidence="2" id="KW-1185">Reference proteome</keyword>
<sequence length="78" mass="8337">MLSVSFSLALVAAMLFGIVLPGHLKEVDKFNGQTRGPFPAGNNDLVSGCRQFKVAKRQFGQSELMSAVGKPGGFPRRA</sequence>
<organism evidence="1 2">
    <name type="scientific">Celeribacter persicus</name>
    <dbReference type="NCBI Taxonomy" id="1651082"/>
    <lineage>
        <taxon>Bacteria</taxon>
        <taxon>Pseudomonadati</taxon>
        <taxon>Pseudomonadota</taxon>
        <taxon>Alphaproteobacteria</taxon>
        <taxon>Rhodobacterales</taxon>
        <taxon>Roseobacteraceae</taxon>
        <taxon>Celeribacter</taxon>
    </lineage>
</organism>
<proteinExistence type="predicted"/>
<name>A0A2T5GZ52_9RHOB</name>
<evidence type="ECO:0000313" key="1">
    <source>
        <dbReference type="EMBL" id="PTQ64603.1"/>
    </source>
</evidence>
<dbReference type="Proteomes" id="UP000244077">
    <property type="component" value="Unassembled WGS sequence"/>
</dbReference>
<comment type="caution">
    <text evidence="1">The sequence shown here is derived from an EMBL/GenBank/DDBJ whole genome shotgun (WGS) entry which is preliminary data.</text>
</comment>
<dbReference type="EMBL" id="QAOH01000043">
    <property type="protein sequence ID" value="PTQ64603.1"/>
    <property type="molecule type" value="Genomic_DNA"/>
</dbReference>
<dbReference type="AlphaFoldDB" id="A0A2T5GZ52"/>
<accession>A0A2T5GZ52</accession>
<evidence type="ECO:0000313" key="2">
    <source>
        <dbReference type="Proteomes" id="UP000244077"/>
    </source>
</evidence>
<reference evidence="1 2" key="1">
    <citation type="submission" date="2018-04" db="EMBL/GenBank/DDBJ databases">
        <title>Genomic Encyclopedia of Archaeal and Bacterial Type Strains, Phase II (KMG-II): from individual species to whole genera.</title>
        <authorList>
            <person name="Goeker M."/>
        </authorList>
    </citation>
    <scope>NUCLEOTIDE SEQUENCE [LARGE SCALE GENOMIC DNA]</scope>
    <source>
        <strain evidence="1 2">DSM 100434</strain>
    </source>
</reference>
<dbReference type="OrthoDB" id="9946852at2"/>
<gene>
    <name evidence="1" type="ORF">C8N42_1439</name>
</gene>